<dbReference type="EMBL" id="PDKK01000004">
    <property type="protein sequence ID" value="RXK06240.1"/>
    <property type="molecule type" value="Genomic_DNA"/>
</dbReference>
<dbReference type="Proteomes" id="UP000289758">
    <property type="component" value="Unassembled WGS sequence"/>
</dbReference>
<keyword evidence="1" id="KW-1133">Transmembrane helix</keyword>
<name>A0A4Q1ANT4_9BACT</name>
<dbReference type="AlphaFoldDB" id="A0A4Q1ANT4"/>
<keyword evidence="1" id="KW-0812">Transmembrane</keyword>
<proteinExistence type="predicted"/>
<accession>A0A4Q1ANT4</accession>
<dbReference type="OrthoDB" id="5365516at2"/>
<evidence type="ECO:0000313" key="3">
    <source>
        <dbReference type="Proteomes" id="UP000289758"/>
    </source>
</evidence>
<keyword evidence="3" id="KW-1185">Reference proteome</keyword>
<dbReference type="RefSeq" id="WP_129086848.1">
    <property type="nucleotide sequence ID" value="NZ_CP053836.1"/>
</dbReference>
<keyword evidence="1" id="KW-0472">Membrane</keyword>
<evidence type="ECO:0000313" key="2">
    <source>
        <dbReference type="EMBL" id="RXK06240.1"/>
    </source>
</evidence>
<reference evidence="2 3" key="1">
    <citation type="submission" date="2017-10" db="EMBL/GenBank/DDBJ databases">
        <title>Genomics of the genus Arcobacter.</title>
        <authorList>
            <person name="Perez-Cataluna A."/>
            <person name="Figueras M.J."/>
        </authorList>
    </citation>
    <scope>NUCLEOTIDE SEQUENCE [LARGE SCALE GENOMIC DNA]</scope>
    <source>
        <strain evidence="2 3">CECT 8441</strain>
    </source>
</reference>
<sequence length="186" mass="21933">MKRNYWPLFFIGIFSFVFSMIVWTIHSALKVPVHKDESFLSTYHDVDRDYNKMVSSNIDFEKKYDFKIYINNKEFGLDFKDMFLAQRAIEEKSNHKDIFRTTQNIIKVVALDKNNGEVIKNLDIQLQITVPTNDSHIINLTSKEFSFDKGEYIANFPLPYKGNWNITGKFLIDQNIGYFYIKSNAI</sequence>
<gene>
    <name evidence="2" type="ORF">CRV07_05955</name>
</gene>
<protein>
    <recommendedName>
        <fullName evidence="4">YtkA-like domain-containing protein</fullName>
    </recommendedName>
</protein>
<evidence type="ECO:0008006" key="4">
    <source>
        <dbReference type="Google" id="ProtNLM"/>
    </source>
</evidence>
<feature type="transmembrane region" description="Helical" evidence="1">
    <location>
        <begin position="6"/>
        <end position="25"/>
    </location>
</feature>
<evidence type="ECO:0000256" key="1">
    <source>
        <dbReference type="SAM" id="Phobius"/>
    </source>
</evidence>
<organism evidence="2 3">
    <name type="scientific">Halarcobacter ebronensis</name>
    <dbReference type="NCBI Taxonomy" id="1462615"/>
    <lineage>
        <taxon>Bacteria</taxon>
        <taxon>Pseudomonadati</taxon>
        <taxon>Campylobacterota</taxon>
        <taxon>Epsilonproteobacteria</taxon>
        <taxon>Campylobacterales</taxon>
        <taxon>Arcobacteraceae</taxon>
        <taxon>Halarcobacter</taxon>
    </lineage>
</organism>
<comment type="caution">
    <text evidence="2">The sequence shown here is derived from an EMBL/GenBank/DDBJ whole genome shotgun (WGS) entry which is preliminary data.</text>
</comment>